<evidence type="ECO:0000259" key="1">
    <source>
        <dbReference type="Pfam" id="PF04773"/>
    </source>
</evidence>
<dbReference type="KEGG" id="bgf:BC1003_6062"/>
<dbReference type="Pfam" id="PF04773">
    <property type="entry name" value="FecR"/>
    <property type="match status" value="1"/>
</dbReference>
<reference evidence="3" key="1">
    <citation type="submission" date="2010-09" db="EMBL/GenBank/DDBJ databases">
        <title>Complete sequence of chromosome2 of Burkholderia sp. CCGE1003.</title>
        <authorList>
            <consortium name="US DOE Joint Genome Institute"/>
            <person name="Lucas S."/>
            <person name="Copeland A."/>
            <person name="Lapidus A."/>
            <person name="Cheng J.-F."/>
            <person name="Bruce D."/>
            <person name="Goodwin L."/>
            <person name="Pitluck S."/>
            <person name="Daligault H."/>
            <person name="Davenport K."/>
            <person name="Detter J.C."/>
            <person name="Han C."/>
            <person name="Tapia R."/>
            <person name="Land M."/>
            <person name="Hauser L."/>
            <person name="Jeffries C."/>
            <person name="Kyrpides N."/>
            <person name="Ivanova N."/>
            <person name="Ovchinnikova G."/>
            <person name="Martinez-Romero E."/>
            <person name="Rogel M.A."/>
            <person name="Auchtung J."/>
            <person name="Tiedje J.M."/>
            <person name="Woyke T."/>
        </authorList>
    </citation>
    <scope>NUCLEOTIDE SEQUENCE</scope>
    <source>
        <strain evidence="3">CCGE1003</strain>
    </source>
</reference>
<dbReference type="STRING" id="640512.BC1003_6062"/>
<dbReference type="InterPro" id="IPR006860">
    <property type="entry name" value="FecR"/>
</dbReference>
<accession>E1TIP9</accession>
<gene>
    <name evidence="3" type="ordered locus">BC1003_6062</name>
</gene>
<dbReference type="AlphaFoldDB" id="E1TIP9"/>
<name>E1TIP9_BURSG</name>
<feature type="domain" description="FecR protein" evidence="1">
    <location>
        <begin position="130"/>
        <end position="210"/>
    </location>
</feature>
<dbReference type="InterPro" id="IPR012373">
    <property type="entry name" value="Ferrdict_sens_TM"/>
</dbReference>
<proteinExistence type="predicted"/>
<dbReference type="EMBL" id="CP002218">
    <property type="protein sequence ID" value="ADN61958.1"/>
    <property type="molecule type" value="Genomic_DNA"/>
</dbReference>
<dbReference type="Pfam" id="PF16220">
    <property type="entry name" value="DUF4880"/>
    <property type="match status" value="1"/>
</dbReference>
<protein>
    <submittedName>
        <fullName evidence="3">Anti-FecI sigma factor, FecR</fullName>
    </submittedName>
</protein>
<sequence length="322" mass="34572">MLHDRLTASDDVPTLHSAVQEAIEWEVTLRDGDVSSTVQAQFENWRLADPSHEAAWAKLRSRLGRFSALEGASGAAVRRAVNEPSSTRRRMLKIGAGVAAGVLAGVGTRELIKVFALDADYHNGTAVPERVALNDGVPVTLGASTRIYAPQDQPRGNIFLASGQIATGFRAGPRDWVAVATRDGMVQTRGARLSVDALRRHTVVAVQGGDAILADRRGGRVRATDGTAWSLSSERIKLMPETSGDIFAWTSGTLVVLDRPVPDVVETMGRYFAGYIRFPDSALNRRVSGVFPLDDVKGSLRQLAEGLGLTLNFYGKALAVAV</sequence>
<dbReference type="PANTHER" id="PTHR30273">
    <property type="entry name" value="PERIPLASMIC SIGNAL SENSOR AND SIGMA FACTOR ACTIVATOR FECR-RELATED"/>
    <property type="match status" value="1"/>
</dbReference>
<dbReference type="GO" id="GO:0016989">
    <property type="term" value="F:sigma factor antagonist activity"/>
    <property type="evidence" value="ECO:0007669"/>
    <property type="project" value="TreeGrafter"/>
</dbReference>
<evidence type="ECO:0000313" key="3">
    <source>
        <dbReference type="EMBL" id="ADN61958.1"/>
    </source>
</evidence>
<dbReference type="eggNOG" id="COG3712">
    <property type="taxonomic scope" value="Bacteria"/>
</dbReference>
<dbReference type="HOGENOM" id="CLU_050192_0_1_4"/>
<dbReference type="InterPro" id="IPR032623">
    <property type="entry name" value="FecR_N"/>
</dbReference>
<dbReference type="PANTHER" id="PTHR30273:SF2">
    <property type="entry name" value="PROTEIN FECR"/>
    <property type="match status" value="1"/>
</dbReference>
<dbReference type="OrthoDB" id="1100567at2"/>
<dbReference type="PIRSF" id="PIRSF018266">
    <property type="entry name" value="FecR"/>
    <property type="match status" value="1"/>
</dbReference>
<feature type="domain" description="FecR N-terminal" evidence="2">
    <location>
        <begin position="20"/>
        <end position="59"/>
    </location>
</feature>
<organism evidence="3">
    <name type="scientific">Burkholderia sp. (strain CCGE1003)</name>
    <dbReference type="NCBI Taxonomy" id="640512"/>
    <lineage>
        <taxon>Bacteria</taxon>
        <taxon>Pseudomonadati</taxon>
        <taxon>Pseudomonadota</taxon>
        <taxon>Betaproteobacteria</taxon>
        <taxon>Burkholderiales</taxon>
        <taxon>Burkholderiaceae</taxon>
        <taxon>Burkholderia</taxon>
    </lineage>
</organism>
<evidence type="ECO:0000259" key="2">
    <source>
        <dbReference type="Pfam" id="PF16220"/>
    </source>
</evidence>